<dbReference type="InterPro" id="IPR025746">
    <property type="entry name" value="PilX_N_dom"/>
</dbReference>
<dbReference type="Pfam" id="PF14341">
    <property type="entry name" value="PilX_N"/>
    <property type="match status" value="1"/>
</dbReference>
<evidence type="ECO:0000256" key="2">
    <source>
        <dbReference type="SAM" id="Phobius"/>
    </source>
</evidence>
<organism evidence="4 5">
    <name type="scientific">Lysobacter auxotrophicus</name>
    <dbReference type="NCBI Taxonomy" id="2992573"/>
    <lineage>
        <taxon>Bacteria</taxon>
        <taxon>Pseudomonadati</taxon>
        <taxon>Pseudomonadota</taxon>
        <taxon>Gammaproteobacteria</taxon>
        <taxon>Lysobacterales</taxon>
        <taxon>Lysobacteraceae</taxon>
        <taxon>Lysobacter</taxon>
    </lineage>
</organism>
<dbReference type="Proteomes" id="UP001317822">
    <property type="component" value="Chromosome"/>
</dbReference>
<evidence type="ECO:0000256" key="1">
    <source>
        <dbReference type="SAM" id="MobiDB-lite"/>
    </source>
</evidence>
<feature type="region of interest" description="Disordered" evidence="1">
    <location>
        <begin position="74"/>
        <end position="94"/>
    </location>
</feature>
<reference evidence="4 5" key="1">
    <citation type="journal article" date="2023" name="Int. J. Syst. Evol. Microbiol.">
        <title>Physiological and genomic analyses of cobalamin (vitamin B12)-auxotrophy of Lysobacter auxotrophicus sp. nov., a methionine-auxotrophic chitinolytic bacterium isolated from chitin-treated soil.</title>
        <authorList>
            <person name="Saito A."/>
            <person name="Dohra H."/>
            <person name="Hamada M."/>
            <person name="Moriuchi R."/>
            <person name="Kotsuchibashi Y."/>
            <person name="Mori K."/>
        </authorList>
    </citation>
    <scope>NUCLEOTIDE SEQUENCE [LARGE SCALE GENOMIC DNA]</scope>
    <source>
        <strain evidence="4 5">5-21a</strain>
    </source>
</reference>
<keyword evidence="2" id="KW-0472">Membrane</keyword>
<feature type="domain" description="Type 4 fimbrial biogenesis protein PilX N-terminal" evidence="3">
    <location>
        <begin position="13"/>
        <end position="60"/>
    </location>
</feature>
<evidence type="ECO:0000313" key="5">
    <source>
        <dbReference type="Proteomes" id="UP001317822"/>
    </source>
</evidence>
<gene>
    <name evidence="4" type="ORF">LA521A_27730</name>
</gene>
<accession>A0ABM8DG40</accession>
<dbReference type="EMBL" id="AP027041">
    <property type="protein sequence ID" value="BDU17572.1"/>
    <property type="molecule type" value="Genomic_DNA"/>
</dbReference>
<feature type="compositionally biased region" description="Basic and acidic residues" evidence="1">
    <location>
        <begin position="79"/>
        <end position="92"/>
    </location>
</feature>
<keyword evidence="5" id="KW-1185">Reference proteome</keyword>
<dbReference type="RefSeq" id="WP_281779498.1">
    <property type="nucleotide sequence ID" value="NZ_AP027041.1"/>
</dbReference>
<evidence type="ECO:0000259" key="3">
    <source>
        <dbReference type="Pfam" id="PF14341"/>
    </source>
</evidence>
<keyword evidence="2" id="KW-0812">Transmembrane</keyword>
<protein>
    <submittedName>
        <fullName evidence="4">PilX N-terminal domain-containing pilus assembly protein</fullName>
    </submittedName>
</protein>
<feature type="transmembrane region" description="Helical" evidence="2">
    <location>
        <begin position="15"/>
        <end position="40"/>
    </location>
</feature>
<proteinExistence type="predicted"/>
<evidence type="ECO:0000313" key="4">
    <source>
        <dbReference type="EMBL" id="BDU17572.1"/>
    </source>
</evidence>
<keyword evidence="2" id="KW-1133">Transmembrane helix</keyword>
<sequence length="166" mass="18267">MHRVPYRSPRQQRGAVLYVALIFLVLLSLLGIVGMQVAALQERMASNYRAVNLAFQRAEGLARTVEVQVNADSRFTPRPGERDEERRCDDPSPVRGSAWAVLRSNDDDPDTALVATRLNECTPGYSIAQGTSPVNEKPMIWQVSSFSTDQAASPTSDAAVETVFMP</sequence>
<name>A0ABM8DG40_9GAMM</name>